<dbReference type="KEGG" id="fwa:DCMF_10230"/>
<evidence type="ECO:0000313" key="2">
    <source>
        <dbReference type="Proteomes" id="UP000323521"/>
    </source>
</evidence>
<organism evidence="1 2">
    <name type="scientific">Formimonas warabiya</name>
    <dbReference type="NCBI Taxonomy" id="1761012"/>
    <lineage>
        <taxon>Bacteria</taxon>
        <taxon>Bacillati</taxon>
        <taxon>Bacillota</taxon>
        <taxon>Clostridia</taxon>
        <taxon>Eubacteriales</taxon>
        <taxon>Peptococcaceae</taxon>
        <taxon>Candidatus Formimonas</taxon>
    </lineage>
</organism>
<dbReference type="Proteomes" id="UP000323521">
    <property type="component" value="Chromosome"/>
</dbReference>
<keyword evidence="2" id="KW-1185">Reference proteome</keyword>
<accession>A0A3G1L222</accession>
<reference evidence="1 2" key="1">
    <citation type="submission" date="2016-10" db="EMBL/GenBank/DDBJ databases">
        <title>Complete Genome Sequence of Peptococcaceae strain DCMF.</title>
        <authorList>
            <person name="Edwards R.J."/>
            <person name="Holland S.I."/>
            <person name="Deshpande N.P."/>
            <person name="Wong Y.K."/>
            <person name="Ertan H."/>
            <person name="Manefield M."/>
            <person name="Russell T.L."/>
            <person name="Lee M.J."/>
        </authorList>
    </citation>
    <scope>NUCLEOTIDE SEQUENCE [LARGE SCALE GENOMIC DNA]</scope>
    <source>
        <strain evidence="1 2">DCMF</strain>
    </source>
</reference>
<protein>
    <recommendedName>
        <fullName evidence="3">DUF2007 domain-containing protein</fullName>
    </recommendedName>
</protein>
<proteinExistence type="predicted"/>
<dbReference type="EMBL" id="CP017634">
    <property type="protein sequence ID" value="ATW28515.1"/>
    <property type="molecule type" value="Genomic_DNA"/>
</dbReference>
<sequence length="75" mass="8844">MFFGWETVYLTSNLDEYIRIRGNLMDNGVSTKTKTNDNTFRQSDMLMGSNTNNSYEILVRKEDVYKANEIIRRHS</sequence>
<name>A0A3G1L222_FORW1</name>
<dbReference type="AlphaFoldDB" id="A0A3G1L222"/>
<evidence type="ECO:0000313" key="1">
    <source>
        <dbReference type="EMBL" id="ATW28515.1"/>
    </source>
</evidence>
<gene>
    <name evidence="1" type="ORF">DCMF_10230</name>
</gene>
<evidence type="ECO:0008006" key="3">
    <source>
        <dbReference type="Google" id="ProtNLM"/>
    </source>
</evidence>